<dbReference type="SUPFAM" id="SSF51261">
    <property type="entry name" value="Duplicated hybrid motif"/>
    <property type="match status" value="1"/>
</dbReference>
<feature type="coiled-coil region" evidence="2">
    <location>
        <begin position="190"/>
        <end position="224"/>
    </location>
</feature>
<feature type="chain" id="PRO_5044258990" evidence="3">
    <location>
        <begin position="24"/>
        <end position="373"/>
    </location>
</feature>
<dbReference type="InterPro" id="IPR050570">
    <property type="entry name" value="Cell_wall_metabolism_enzyme"/>
</dbReference>
<dbReference type="AlphaFoldDB" id="A0AB36TG78"/>
<dbReference type="InterPro" id="IPR057309">
    <property type="entry name" value="PcsB_CC"/>
</dbReference>
<sequence length="373" mass="42425">MKRLFIIVLIASLTAALIFPVMADNNSLKDKMSEIDDKLNDISKQKVEIDKEKKELEREKKELINAENEANLEYQNLVSELEALDSQIESYETSLKDTEERYAKTLKAFEERLVTMYRNSYVSYLNILADSENLINFFERLELISSIAKKDKEIVKKVQDIKKDLTYKKQLVQYIKGAKQLELIRKKNNIDSLVASRSGLENKIKEREEEIRRLEEQEDKLIQQSYEIANQIRRSTGSIKNYAGGTMVWPVPSSRKIDSRFGTRLHPIFKKYKMHTGVDIDAAYGASIVAANNGIVIFSGWEDGYGYTVIIDHGGGITTLYAHCSKLLVNKGDKVRKGQTIAQAGSTGTATGSHLHFEVRIDGNVTNPLDYIK</sequence>
<dbReference type="GO" id="GO:0004222">
    <property type="term" value="F:metalloendopeptidase activity"/>
    <property type="evidence" value="ECO:0007669"/>
    <property type="project" value="TreeGrafter"/>
</dbReference>
<feature type="domain" description="M23ase beta-sheet core" evidence="4">
    <location>
        <begin position="273"/>
        <end position="368"/>
    </location>
</feature>
<protein>
    <submittedName>
        <fullName evidence="6">Murein DD-endopeptidase MepM/ murein hydrolase activator NlpD</fullName>
    </submittedName>
</protein>
<dbReference type="Pfam" id="PF24568">
    <property type="entry name" value="CC_PcsB"/>
    <property type="match status" value="1"/>
</dbReference>
<comment type="caution">
    <text evidence="6">The sequence shown here is derived from an EMBL/GenBank/DDBJ whole genome shotgun (WGS) entry which is preliminary data.</text>
</comment>
<reference evidence="6 7" key="1">
    <citation type="submission" date="2017-09" db="EMBL/GenBank/DDBJ databases">
        <title>Evaluation of Pacific Biosciences Sequencing Technology to Finishing C. thermocellum Genome Sequences.</title>
        <authorList>
            <person name="Brown S."/>
        </authorList>
    </citation>
    <scope>NUCLEOTIDE SEQUENCE [LARGE SCALE GENOMIC DNA]</scope>
    <source>
        <strain evidence="6 7">AD2</strain>
    </source>
</reference>
<evidence type="ECO:0000256" key="2">
    <source>
        <dbReference type="SAM" id="Coils"/>
    </source>
</evidence>
<name>A0AB36TG78_ACETH</name>
<dbReference type="SUPFAM" id="SSF56954">
    <property type="entry name" value="Outer membrane efflux proteins (OEP)"/>
    <property type="match status" value="1"/>
</dbReference>
<accession>A0AB36TG78</accession>
<evidence type="ECO:0000313" key="6">
    <source>
        <dbReference type="EMBL" id="PFH02768.1"/>
    </source>
</evidence>
<feature type="signal peptide" evidence="3">
    <location>
        <begin position="1"/>
        <end position="23"/>
    </location>
</feature>
<evidence type="ECO:0000256" key="3">
    <source>
        <dbReference type="SAM" id="SignalP"/>
    </source>
</evidence>
<feature type="coiled-coil region" evidence="2">
    <location>
        <begin position="25"/>
        <end position="108"/>
    </location>
</feature>
<gene>
    <name evidence="6" type="ORF">M972_111555</name>
</gene>
<dbReference type="Gene3D" id="2.70.70.10">
    <property type="entry name" value="Glucose Permease (Domain IIA)"/>
    <property type="match status" value="1"/>
</dbReference>
<dbReference type="PANTHER" id="PTHR21666">
    <property type="entry name" value="PEPTIDASE-RELATED"/>
    <property type="match status" value="1"/>
</dbReference>
<dbReference type="CDD" id="cd12797">
    <property type="entry name" value="M23_peptidase"/>
    <property type="match status" value="1"/>
</dbReference>
<proteinExistence type="predicted"/>
<dbReference type="Pfam" id="PF01551">
    <property type="entry name" value="Peptidase_M23"/>
    <property type="match status" value="1"/>
</dbReference>
<evidence type="ECO:0000259" key="5">
    <source>
        <dbReference type="Pfam" id="PF24568"/>
    </source>
</evidence>
<evidence type="ECO:0000259" key="4">
    <source>
        <dbReference type="Pfam" id="PF01551"/>
    </source>
</evidence>
<dbReference type="GeneID" id="35803660"/>
<dbReference type="InterPro" id="IPR016047">
    <property type="entry name" value="M23ase_b-sheet_dom"/>
</dbReference>
<keyword evidence="6" id="KW-0378">Hydrolase</keyword>
<dbReference type="RefSeq" id="WP_003516261.1">
    <property type="nucleotide sequence ID" value="NZ_CP013828.1"/>
</dbReference>
<evidence type="ECO:0000256" key="1">
    <source>
        <dbReference type="ARBA" id="ARBA00022729"/>
    </source>
</evidence>
<dbReference type="EMBL" id="PDBW01000001">
    <property type="protein sequence ID" value="PFH02768.1"/>
    <property type="molecule type" value="Genomic_DNA"/>
</dbReference>
<keyword evidence="2" id="KW-0175">Coiled coil</keyword>
<dbReference type="InterPro" id="IPR011055">
    <property type="entry name" value="Dup_hybrid_motif"/>
</dbReference>
<keyword evidence="1 3" id="KW-0732">Signal</keyword>
<dbReference type="PANTHER" id="PTHR21666:SF289">
    <property type="entry name" value="L-ALA--D-GLU ENDOPEPTIDASE"/>
    <property type="match status" value="1"/>
</dbReference>
<feature type="domain" description="Peptidoglycan hydrolase PcsB coiled-coil" evidence="5">
    <location>
        <begin position="96"/>
        <end position="166"/>
    </location>
</feature>
<dbReference type="FunFam" id="2.70.70.10:FF:000006">
    <property type="entry name" value="M23 family peptidase"/>
    <property type="match status" value="1"/>
</dbReference>
<dbReference type="Proteomes" id="UP000223596">
    <property type="component" value="Unassembled WGS sequence"/>
</dbReference>
<organism evidence="6 7">
    <name type="scientific">Acetivibrio thermocellus AD2</name>
    <dbReference type="NCBI Taxonomy" id="1138384"/>
    <lineage>
        <taxon>Bacteria</taxon>
        <taxon>Bacillati</taxon>
        <taxon>Bacillota</taxon>
        <taxon>Clostridia</taxon>
        <taxon>Eubacteriales</taxon>
        <taxon>Oscillospiraceae</taxon>
        <taxon>Acetivibrio</taxon>
    </lineage>
</organism>
<dbReference type="Gene3D" id="6.10.250.3150">
    <property type="match status" value="1"/>
</dbReference>
<evidence type="ECO:0000313" key="7">
    <source>
        <dbReference type="Proteomes" id="UP000223596"/>
    </source>
</evidence>